<sequence>MKHLSSEYLEFLYPNANKVYNCSAERTSGQRVPLDLNRLNQFSIFPGQIVGIEGQNPSGHYLTASKLVDSVPLTHTADVDLPPAKKQHLDQEVLTPEGESHERSEEAIVLFILAHFFPTYPRHIIYHIDQTAEMREMQNVENFRGRKAVLIIASGPFTTTDNLLFEPLNELLAYARRKPPQLLVLLGPFVDSEHPEIKKGAVDATFNEIFQVEVLKKFQDYVEFMGSEVRVVLVPSIRDANHDFIFPQPPFYIHMPDLERRITRLNIN</sequence>
<dbReference type="GO" id="GO:0003677">
    <property type="term" value="F:DNA binding"/>
    <property type="evidence" value="ECO:0007669"/>
    <property type="project" value="InterPro"/>
</dbReference>
<evidence type="ECO:0000259" key="6">
    <source>
        <dbReference type="Pfam" id="PF04042"/>
    </source>
</evidence>
<keyword evidence="5" id="KW-0539">Nucleus</keyword>
<name>A0A565CS12_9BRAS</name>
<feature type="domain" description="DNA polymerase alpha/delta/epsilon subunit B" evidence="6">
    <location>
        <begin position="151"/>
        <end position="261"/>
    </location>
</feature>
<reference evidence="8" key="1">
    <citation type="submission" date="2019-07" db="EMBL/GenBank/DDBJ databases">
        <authorList>
            <person name="Dittberner H."/>
        </authorList>
    </citation>
    <scope>NUCLEOTIDE SEQUENCE [LARGE SCALE GENOMIC DNA]</scope>
</reference>
<keyword evidence="9" id="KW-1185">Reference proteome</keyword>
<comment type="subcellular location">
    <subcellularLocation>
        <location evidence="1">Nucleus</location>
    </subcellularLocation>
</comment>
<dbReference type="OrthoDB" id="336885at2759"/>
<protein>
    <recommendedName>
        <fullName evidence="3">DNA polymerase alpha subunit B</fullName>
    </recommendedName>
</protein>
<dbReference type="GO" id="GO:0005658">
    <property type="term" value="C:alpha DNA polymerase:primase complex"/>
    <property type="evidence" value="ECO:0007669"/>
    <property type="project" value="TreeGrafter"/>
</dbReference>
<evidence type="ECO:0000259" key="7">
    <source>
        <dbReference type="Pfam" id="PF22062"/>
    </source>
</evidence>
<dbReference type="PANTHER" id="PTHR23061:SF12">
    <property type="entry name" value="DNA POLYMERASE ALPHA SUBUNIT B"/>
    <property type="match status" value="1"/>
</dbReference>
<dbReference type="Pfam" id="PF22062">
    <property type="entry name" value="OB_DPOA2"/>
    <property type="match status" value="1"/>
</dbReference>
<dbReference type="InterPro" id="IPR016722">
    <property type="entry name" value="DNA_pol_alpha_bsu"/>
</dbReference>
<evidence type="ECO:0000313" key="9">
    <source>
        <dbReference type="Proteomes" id="UP000489600"/>
    </source>
</evidence>
<dbReference type="Pfam" id="PF04042">
    <property type="entry name" value="DNA_pol_E_B"/>
    <property type="match status" value="1"/>
</dbReference>
<evidence type="ECO:0000256" key="1">
    <source>
        <dbReference type="ARBA" id="ARBA00004123"/>
    </source>
</evidence>
<proteinExistence type="inferred from homology"/>
<evidence type="ECO:0000256" key="2">
    <source>
        <dbReference type="ARBA" id="ARBA00007299"/>
    </source>
</evidence>
<dbReference type="Proteomes" id="UP000489600">
    <property type="component" value="Unassembled WGS sequence"/>
</dbReference>
<dbReference type="GO" id="GO:0006270">
    <property type="term" value="P:DNA replication initiation"/>
    <property type="evidence" value="ECO:0007669"/>
    <property type="project" value="TreeGrafter"/>
</dbReference>
<organism evidence="8 9">
    <name type="scientific">Arabis nemorensis</name>
    <dbReference type="NCBI Taxonomy" id="586526"/>
    <lineage>
        <taxon>Eukaryota</taxon>
        <taxon>Viridiplantae</taxon>
        <taxon>Streptophyta</taxon>
        <taxon>Embryophyta</taxon>
        <taxon>Tracheophyta</taxon>
        <taxon>Spermatophyta</taxon>
        <taxon>Magnoliopsida</taxon>
        <taxon>eudicotyledons</taxon>
        <taxon>Gunneridae</taxon>
        <taxon>Pentapetalae</taxon>
        <taxon>rosids</taxon>
        <taxon>malvids</taxon>
        <taxon>Brassicales</taxon>
        <taxon>Brassicaceae</taxon>
        <taxon>Arabideae</taxon>
        <taxon>Arabis</taxon>
    </lineage>
</organism>
<comment type="similarity">
    <text evidence="2">Belongs to the DNA polymerase alpha subunit B family.</text>
</comment>
<evidence type="ECO:0000256" key="5">
    <source>
        <dbReference type="ARBA" id="ARBA00023242"/>
    </source>
</evidence>
<dbReference type="EMBL" id="CABITT030000008">
    <property type="protein sequence ID" value="VVB16382.1"/>
    <property type="molecule type" value="Genomic_DNA"/>
</dbReference>
<feature type="domain" description="DNA polymerase alpha subunit B OB" evidence="7">
    <location>
        <begin position="21"/>
        <end position="68"/>
    </location>
</feature>
<dbReference type="PANTHER" id="PTHR23061">
    <property type="entry name" value="DNA POLYMERASE 2 ALPHA 70 KDA SUBUNIT"/>
    <property type="match status" value="1"/>
</dbReference>
<evidence type="ECO:0000313" key="8">
    <source>
        <dbReference type="EMBL" id="VVB16382.1"/>
    </source>
</evidence>
<evidence type="ECO:0000256" key="3">
    <source>
        <dbReference type="ARBA" id="ARBA00018596"/>
    </source>
</evidence>
<comment type="caution">
    <text evidence="8">The sequence shown here is derived from an EMBL/GenBank/DDBJ whole genome shotgun (WGS) entry which is preliminary data.</text>
</comment>
<accession>A0A565CS12</accession>
<dbReference type="InterPro" id="IPR007185">
    <property type="entry name" value="DNA_pol_a/d/e_bsu"/>
</dbReference>
<dbReference type="Gene3D" id="3.60.21.60">
    <property type="match status" value="1"/>
</dbReference>
<keyword evidence="4" id="KW-0235">DNA replication</keyword>
<dbReference type="AlphaFoldDB" id="A0A565CS12"/>
<dbReference type="InterPro" id="IPR054300">
    <property type="entry name" value="OB_DPOA2"/>
</dbReference>
<gene>
    <name evidence="8" type="ORF">ANE_LOCUS26826</name>
</gene>
<evidence type="ECO:0000256" key="4">
    <source>
        <dbReference type="ARBA" id="ARBA00022705"/>
    </source>
</evidence>